<feature type="compositionally biased region" description="Basic and acidic residues" evidence="7">
    <location>
        <begin position="774"/>
        <end position="790"/>
    </location>
</feature>
<feature type="compositionally biased region" description="Polar residues" evidence="7">
    <location>
        <begin position="1050"/>
        <end position="1060"/>
    </location>
</feature>
<keyword evidence="12" id="KW-1185">Reference proteome</keyword>
<evidence type="ECO:0000256" key="8">
    <source>
        <dbReference type="SAM" id="Phobius"/>
    </source>
</evidence>
<evidence type="ECO:0000256" key="1">
    <source>
        <dbReference type="ARBA" id="ARBA00004141"/>
    </source>
</evidence>
<evidence type="ECO:0000256" key="2">
    <source>
        <dbReference type="ARBA" id="ARBA00010642"/>
    </source>
</evidence>
<feature type="region of interest" description="Disordered" evidence="7">
    <location>
        <begin position="859"/>
        <end position="907"/>
    </location>
</feature>
<feature type="transmembrane region" description="Helical" evidence="8">
    <location>
        <begin position="498"/>
        <end position="518"/>
    </location>
</feature>
<evidence type="ECO:0000256" key="9">
    <source>
        <dbReference type="SAM" id="SignalP"/>
    </source>
</evidence>
<dbReference type="InterPro" id="IPR032800">
    <property type="entry name" value="TRP_N"/>
</dbReference>
<dbReference type="GO" id="GO:0016020">
    <property type="term" value="C:membrane"/>
    <property type="evidence" value="ECO:0007669"/>
    <property type="project" value="UniProtKB-SubCell"/>
</dbReference>
<feature type="transmembrane region" description="Helical" evidence="8">
    <location>
        <begin position="342"/>
        <end position="362"/>
    </location>
</feature>
<comment type="subcellular location">
    <subcellularLocation>
        <location evidence="1">Membrane</location>
        <topology evidence="1">Multi-pass membrane protein</topology>
    </subcellularLocation>
</comment>
<dbReference type="InterPro" id="IPR040241">
    <property type="entry name" value="TRP_Flc/Pkd2-like"/>
</dbReference>
<feature type="region of interest" description="Disordered" evidence="7">
    <location>
        <begin position="989"/>
        <end position="1038"/>
    </location>
</feature>
<name>A0A9W7W5D6_9PEZI</name>
<feature type="compositionally biased region" description="Basic and acidic residues" evidence="7">
    <location>
        <begin position="799"/>
        <end position="812"/>
    </location>
</feature>
<evidence type="ECO:0000259" key="10">
    <source>
        <dbReference type="SMART" id="SM01320"/>
    </source>
</evidence>
<dbReference type="OrthoDB" id="5312224at2759"/>
<sequence length="1163" mass="126320">MNALRRRARQALLLSLPTAIRGAFINFDNCLPDSITQSDPLQLQFTPLFFDAKFNRSADANYPLNVTIYGNVSGQQFAGTYPAPGSPQWKDGNDTFGKIADVGTANKYTTLLSNFKVVTYDAWDAPGTEFCSTLVNGSCPLGPSFSANASDPYDLPAFSIQHDFGSPYSFTSLIGTIRILSGDTGATDIACISSSITPYLGDGIVNLITYLPAAVLILEAIKVLLAGIFSPWGSTDIFRFTSNYGRDPDLLRLVTPGFGDCLQYIQFATLSGALSLQYPGFYQPAVSQTAWSILEFNNSFVSHGNGTQSLVDGIYKYNGTYGMTAMSQLVGMSSIIDVWACMAVWLLVIAGIVVILCQLGFLGRWIYRTLTDTTEEDLRSKNLPFTMGNIIRLMFNYFILPIVSLSLFQLVISPDSPASVVACAVVLFVLVLLGGVWILRVIFTTKPRTILFDDMPTVLLYGPLYNTYSDSAAPFALVPVFITFMRGVAFGAIQPSGIAQVIVLAICEVILILTLNGFRPFQNQTSMNAYHTAFSIARLITVLLSIAFVETLGVNDSVKGWIGYAILIIHALVLVFGFFLNALQTIVEVMARTAGVGADPQTGAVRGSILTWRMLRKRPDRPNTGDRGSMTSNAAILQDHDARSNYARSRSMSASSQQLLNQATAPSINRMSGVENFSSGGDYVSTPGADTDNAQNGLAYLSGQATSNKPVIAGNIDAADTFYRPPRQRRATNDLLTPGTKTRRSTVTSDYLYQEGLDDHKTHMRQASDGGMYPDRESPAPAYFRDRSDSNDNVTRPDYTTREVDLYYRGEQPRGPALSGQPTRKLKTGPADPEGPAASAQSWFQRLAAGFKGKQKESSKGFEVVRSSRMPKDMMEPAPAEDVEMQTSPSMNDEPYRDSPSTQEDDFPANAGAERAVSPVDAFANGSRGRLSGSLDFDFGLGDGPSRHDSGRHAASSAMRPSQDIANTATTPDIWGGPHIDVTRGEASFGHQPRHTTAPSLAPVEGLGDINLMPSRYNSRRSGHLDDTDRSESDGGQNWLRDVDGLQWNHNRSTSASRNVSGEGGLLVSIPRHGSRRTPSQDMTPDRGHNLFDGFDSFGRNSPELLSQARVDEPRPSSFVVGHRRAADSITRNSFGATAALQGESAEMHYGTTPDSGSVFERP</sequence>
<keyword evidence="3 8" id="KW-0812">Transmembrane</keyword>
<keyword evidence="6 8" id="KW-0472">Membrane</keyword>
<feature type="transmembrane region" description="Helical" evidence="8">
    <location>
        <begin position="561"/>
        <end position="583"/>
    </location>
</feature>
<dbReference type="PANTHER" id="PTHR31145">
    <property type="entry name" value="INTEGRAL MEMBRANE PROTEIN (AFU_ORTHOLOGUE AFUA_7G01610)"/>
    <property type="match status" value="1"/>
</dbReference>
<dbReference type="Pfam" id="PF06011">
    <property type="entry name" value="TRP"/>
    <property type="match status" value="1"/>
</dbReference>
<feature type="signal peptide" evidence="9">
    <location>
        <begin position="1"/>
        <end position="22"/>
    </location>
</feature>
<comment type="similarity">
    <text evidence="2">Belongs to the transient receptor potential (TRP) ion channel family.</text>
</comment>
<evidence type="ECO:0000313" key="11">
    <source>
        <dbReference type="EMBL" id="KAH9838921.1"/>
    </source>
</evidence>
<feature type="transmembrane region" description="Helical" evidence="8">
    <location>
        <begin position="530"/>
        <end position="549"/>
    </location>
</feature>
<evidence type="ECO:0000313" key="12">
    <source>
        <dbReference type="Proteomes" id="UP001138500"/>
    </source>
</evidence>
<dbReference type="GO" id="GO:0055085">
    <property type="term" value="P:transmembrane transport"/>
    <property type="evidence" value="ECO:0007669"/>
    <property type="project" value="TreeGrafter"/>
</dbReference>
<dbReference type="EMBL" id="RIBY02000668">
    <property type="protein sequence ID" value="KAH9838921.1"/>
    <property type="molecule type" value="Genomic_DNA"/>
</dbReference>
<evidence type="ECO:0000256" key="5">
    <source>
        <dbReference type="ARBA" id="ARBA00022989"/>
    </source>
</evidence>
<dbReference type="SMART" id="SM01320">
    <property type="entry name" value="TRP_N"/>
    <property type="match status" value="1"/>
</dbReference>
<feature type="compositionally biased region" description="Basic and acidic residues" evidence="7">
    <location>
        <begin position="1023"/>
        <end position="1033"/>
    </location>
</feature>
<dbReference type="Proteomes" id="UP001138500">
    <property type="component" value="Unassembled WGS sequence"/>
</dbReference>
<reference evidence="11 12" key="1">
    <citation type="journal article" date="2018" name="IMA Fungus">
        <title>IMA Genome-F 10: Nine draft genome sequences of Claviceps purpurea s.lat., including C. arundinis, C. humidiphila, and C. cf. spartinae, pseudomolecules for the pitch canker pathogen Fusarium circinatum, draft genome of Davidsoniella eucalypti, Grosmannia galeiformis, Quambalaria eucalypti, and Teratosphaeria destructans.</title>
        <authorList>
            <person name="Wingfield B.D."/>
            <person name="Liu M."/>
            <person name="Nguyen H.D."/>
            <person name="Lane F.A."/>
            <person name="Morgan S.W."/>
            <person name="De Vos L."/>
            <person name="Wilken P.M."/>
            <person name="Duong T.A."/>
            <person name="Aylward J."/>
            <person name="Coetzee M.P."/>
            <person name="Dadej K."/>
            <person name="De Beer Z.W."/>
            <person name="Findlay W."/>
            <person name="Havenga M."/>
            <person name="Kolarik M."/>
            <person name="Menzies J.G."/>
            <person name="Naidoo K."/>
            <person name="Pochopski O."/>
            <person name="Shoukouhi P."/>
            <person name="Santana Q.C."/>
            <person name="Seifert K.A."/>
            <person name="Soal N."/>
            <person name="Steenkamp E.T."/>
            <person name="Tatham C.T."/>
            <person name="van der Nest M.A."/>
            <person name="Wingfield M.J."/>
        </authorList>
    </citation>
    <scope>NUCLEOTIDE SEQUENCE [LARGE SCALE GENOMIC DNA]</scope>
    <source>
        <strain evidence="11">CMW44962</strain>
    </source>
</reference>
<dbReference type="AlphaFoldDB" id="A0A9W7W5D6"/>
<feature type="domain" description="ML-like" evidence="10">
    <location>
        <begin position="22"/>
        <end position="203"/>
    </location>
</feature>
<proteinExistence type="inferred from homology"/>
<feature type="region of interest" description="Disordered" evidence="7">
    <location>
        <begin position="764"/>
        <end position="839"/>
    </location>
</feature>
<gene>
    <name evidence="11" type="ORF">Tdes44962_MAKER01772</name>
</gene>
<feature type="region of interest" description="Disordered" evidence="7">
    <location>
        <begin position="943"/>
        <end position="962"/>
    </location>
</feature>
<feature type="region of interest" description="Disordered" evidence="7">
    <location>
        <begin position="1050"/>
        <end position="1096"/>
    </location>
</feature>
<dbReference type="PANTHER" id="PTHR31145:SF6">
    <property type="entry name" value="INTEGRAL MEMBRANE PROTEIN (AFU_ORTHOLOGUE AFUA_7G01610)"/>
    <property type="match status" value="1"/>
</dbReference>
<evidence type="ECO:0000256" key="3">
    <source>
        <dbReference type="ARBA" id="ARBA00022692"/>
    </source>
</evidence>
<protein>
    <submittedName>
        <fullName evidence="11">ML-like domain</fullName>
    </submittedName>
</protein>
<keyword evidence="4 9" id="KW-0732">Signal</keyword>
<accession>A0A9W7W5D6</accession>
<feature type="chain" id="PRO_5040744984" evidence="9">
    <location>
        <begin position="23"/>
        <end position="1163"/>
    </location>
</feature>
<evidence type="ECO:0000256" key="6">
    <source>
        <dbReference type="ARBA" id="ARBA00023136"/>
    </source>
</evidence>
<dbReference type="Pfam" id="PF14558">
    <property type="entry name" value="TRP_N"/>
    <property type="match status" value="1"/>
</dbReference>
<reference evidence="11 12" key="2">
    <citation type="journal article" date="2021" name="Curr. Genet.">
        <title>Genetic response to nitrogen starvation in the aggressive Eucalyptus foliar pathogen Teratosphaeria destructans.</title>
        <authorList>
            <person name="Havenga M."/>
            <person name="Wingfield B.D."/>
            <person name="Wingfield M.J."/>
            <person name="Dreyer L.L."/>
            <person name="Roets F."/>
            <person name="Aylward J."/>
        </authorList>
    </citation>
    <scope>NUCLEOTIDE SEQUENCE [LARGE SCALE GENOMIC DNA]</scope>
    <source>
        <strain evidence="11">CMW44962</strain>
    </source>
</reference>
<evidence type="ECO:0000256" key="7">
    <source>
        <dbReference type="SAM" id="MobiDB-lite"/>
    </source>
</evidence>
<feature type="transmembrane region" description="Helical" evidence="8">
    <location>
        <begin position="418"/>
        <end position="439"/>
    </location>
</feature>
<feature type="region of interest" description="Disordered" evidence="7">
    <location>
        <begin position="1144"/>
        <end position="1163"/>
    </location>
</feature>
<feature type="transmembrane region" description="Helical" evidence="8">
    <location>
        <begin position="390"/>
        <end position="412"/>
    </location>
</feature>
<organism evidence="11 12">
    <name type="scientific">Teratosphaeria destructans</name>
    <dbReference type="NCBI Taxonomy" id="418781"/>
    <lineage>
        <taxon>Eukaryota</taxon>
        <taxon>Fungi</taxon>
        <taxon>Dikarya</taxon>
        <taxon>Ascomycota</taxon>
        <taxon>Pezizomycotina</taxon>
        <taxon>Dothideomycetes</taxon>
        <taxon>Dothideomycetidae</taxon>
        <taxon>Mycosphaerellales</taxon>
        <taxon>Teratosphaeriaceae</taxon>
        <taxon>Teratosphaeria</taxon>
    </lineage>
</organism>
<dbReference type="InterPro" id="IPR010308">
    <property type="entry name" value="TRP_C"/>
</dbReference>
<comment type="caution">
    <text evidence="11">The sequence shown here is derived from an EMBL/GenBank/DDBJ whole genome shotgun (WGS) entry which is preliminary data.</text>
</comment>
<evidence type="ECO:0000256" key="4">
    <source>
        <dbReference type="ARBA" id="ARBA00022729"/>
    </source>
</evidence>
<keyword evidence="5 8" id="KW-1133">Transmembrane helix</keyword>